<dbReference type="PROSITE" id="PS50112">
    <property type="entry name" value="PAS"/>
    <property type="match status" value="1"/>
</dbReference>
<evidence type="ECO:0000256" key="7">
    <source>
        <dbReference type="ARBA" id="ARBA00022840"/>
    </source>
</evidence>
<evidence type="ECO:0000256" key="1">
    <source>
        <dbReference type="ARBA" id="ARBA00000085"/>
    </source>
</evidence>
<dbReference type="PANTHER" id="PTHR43065:SF46">
    <property type="entry name" value="C4-DICARBOXYLATE TRANSPORT SENSOR PROTEIN DCTB"/>
    <property type="match status" value="1"/>
</dbReference>
<evidence type="ECO:0000256" key="9">
    <source>
        <dbReference type="SAM" id="Phobius"/>
    </source>
</evidence>
<dbReference type="CDD" id="cd00082">
    <property type="entry name" value="HisKA"/>
    <property type="match status" value="1"/>
</dbReference>
<evidence type="ECO:0000256" key="3">
    <source>
        <dbReference type="ARBA" id="ARBA00022553"/>
    </source>
</evidence>
<dbReference type="Pfam" id="PF13426">
    <property type="entry name" value="PAS_9"/>
    <property type="match status" value="1"/>
</dbReference>
<protein>
    <recommendedName>
        <fullName evidence="2">histidine kinase</fullName>
        <ecNumber evidence="2">2.7.13.3</ecNumber>
    </recommendedName>
</protein>
<dbReference type="PANTHER" id="PTHR43065">
    <property type="entry name" value="SENSOR HISTIDINE KINASE"/>
    <property type="match status" value="1"/>
</dbReference>
<dbReference type="InterPro" id="IPR036890">
    <property type="entry name" value="HATPase_C_sf"/>
</dbReference>
<evidence type="ECO:0000256" key="6">
    <source>
        <dbReference type="ARBA" id="ARBA00022777"/>
    </source>
</evidence>
<keyword evidence="9" id="KW-0812">Transmembrane</keyword>
<sequence>MKKNFYLYIIFVPILAVLVSITLITLHNINELNTSADEDIKAFTKNYLIEQKTKIYNRVHFFSNIIKVKTAEFKSEQKVLLKDNVDKIEYYSKHLFHYHNYKKTAIKDKINDEMINHLFKNKHLNIIFDLKNYELLFDGNNLLKDVNLKSLSDITGVTILNKFRKFDRFIQFDLKGKRYLFYAKKTDDSELLILSGDSIDSINEDIKSKILSTNIKNRRLKEYRLKYLNVIKNYGEGFITYDYTKPESKEIFKKLSFFYLQKDWNWIIGTGFYFDDLDFKTEEFKSSIEKKIKRSVNTAIIVGILLIIFISIAIYFITSKLNKIINDYSDNLNKSNESLRKQKDVFKTLFDKSTDGIIIYSEDGYIINCNDSVVRMLEYEDKSFIINKKLQDISPKKQNENDTSILKEKLFQIVSFNNQTYNFEWVFLSKNSRKLFCEIRTTRLILDDNNIVHAIIRDITYKKELEEKNKRQQVMLAEESKKSALGEMLTMIAHQWRQPLNNINLLIHFVRDTFDTGKFSKEEIKNITLDMKAQIDYLSNTINDFTNFTNPKKTTTLFCIKDAIEKTYNLAIAQFEKNNIKVFIESDRIEIQGIENEFMQVILNILNNAKDALLESNNKEKLLFINAKEINNKLVLTIKDTAGGISNKVISRIFDPYFTTKHKRNGTGIGLYMSSQIIKQYKNGAIKASNESFNYNGKFYEGAVFTITLDLD</sequence>
<dbReference type="Gene3D" id="3.30.450.20">
    <property type="entry name" value="PAS domain"/>
    <property type="match status" value="2"/>
</dbReference>
<feature type="domain" description="Histidine kinase" evidence="10">
    <location>
        <begin position="491"/>
        <end position="712"/>
    </location>
</feature>
<evidence type="ECO:0000256" key="5">
    <source>
        <dbReference type="ARBA" id="ARBA00022741"/>
    </source>
</evidence>
<organism evidence="12 13">
    <name type="scientific">Arcobacter nitrofigilis (strain ATCC 33309 / DSM 7299 / CCUG 15893 / LMG 7604 / NCTC 12251 / CI)</name>
    <name type="common">Campylobacter nitrofigilis</name>
    <dbReference type="NCBI Taxonomy" id="572480"/>
    <lineage>
        <taxon>Bacteria</taxon>
        <taxon>Pseudomonadati</taxon>
        <taxon>Campylobacterota</taxon>
        <taxon>Epsilonproteobacteria</taxon>
        <taxon>Campylobacterales</taxon>
        <taxon>Arcobacteraceae</taxon>
        <taxon>Arcobacter</taxon>
    </lineage>
</organism>
<feature type="transmembrane region" description="Helical" evidence="9">
    <location>
        <begin position="295"/>
        <end position="317"/>
    </location>
</feature>
<gene>
    <name evidence="12" type="ordered locus">Arnit_1331</name>
</gene>
<keyword evidence="5" id="KW-0547">Nucleotide-binding</keyword>
<evidence type="ECO:0000313" key="12">
    <source>
        <dbReference type="EMBL" id="ADG92989.1"/>
    </source>
</evidence>
<evidence type="ECO:0000313" key="13">
    <source>
        <dbReference type="Proteomes" id="UP000000939"/>
    </source>
</evidence>
<keyword evidence="7" id="KW-0067">ATP-binding</keyword>
<keyword evidence="13" id="KW-1185">Reference proteome</keyword>
<evidence type="ECO:0000256" key="8">
    <source>
        <dbReference type="ARBA" id="ARBA00023012"/>
    </source>
</evidence>
<reference evidence="12 13" key="1">
    <citation type="journal article" date="2010" name="Stand. Genomic Sci.">
        <title>Complete genome sequence of Arcobacter nitrofigilis type strain (CI).</title>
        <authorList>
            <person name="Pati A."/>
            <person name="Gronow S."/>
            <person name="Lapidus A."/>
            <person name="Copeland A."/>
            <person name="Glavina Del Rio T."/>
            <person name="Nolan M."/>
            <person name="Lucas S."/>
            <person name="Tice H."/>
            <person name="Cheng J.F."/>
            <person name="Han C."/>
            <person name="Chertkov O."/>
            <person name="Bruce D."/>
            <person name="Tapia R."/>
            <person name="Goodwin L."/>
            <person name="Pitluck S."/>
            <person name="Liolios K."/>
            <person name="Ivanova N."/>
            <person name="Mavromatis K."/>
            <person name="Chen A."/>
            <person name="Palaniappan K."/>
            <person name="Land M."/>
            <person name="Hauser L."/>
            <person name="Chang Y.J."/>
            <person name="Jeffries C.D."/>
            <person name="Detter J.C."/>
            <person name="Rohde M."/>
            <person name="Goker M."/>
            <person name="Bristow J."/>
            <person name="Eisen J.A."/>
            <person name="Markowitz V."/>
            <person name="Hugenholtz P."/>
            <person name="Klenk H.P."/>
            <person name="Kyrpides N.C."/>
        </authorList>
    </citation>
    <scope>NUCLEOTIDE SEQUENCE [LARGE SCALE GENOMIC DNA]</scope>
    <source>
        <strain evidence="13">ATCC 33309 / DSM 7299 / CCUG 15893 / LMG 7604 / NCTC 12251 / CI</strain>
    </source>
</reference>
<comment type="catalytic activity">
    <reaction evidence="1">
        <text>ATP + protein L-histidine = ADP + protein N-phospho-L-histidine.</text>
        <dbReference type="EC" id="2.7.13.3"/>
    </reaction>
</comment>
<dbReference type="InterPro" id="IPR003594">
    <property type="entry name" value="HATPase_dom"/>
</dbReference>
<dbReference type="GO" id="GO:0000155">
    <property type="term" value="F:phosphorelay sensor kinase activity"/>
    <property type="evidence" value="ECO:0007669"/>
    <property type="project" value="InterPro"/>
</dbReference>
<name>D5V4T4_ARCNC</name>
<dbReference type="SMART" id="SM00387">
    <property type="entry name" value="HATPase_c"/>
    <property type="match status" value="1"/>
</dbReference>
<dbReference type="InterPro" id="IPR005467">
    <property type="entry name" value="His_kinase_dom"/>
</dbReference>
<dbReference type="InterPro" id="IPR036097">
    <property type="entry name" value="HisK_dim/P_sf"/>
</dbReference>
<dbReference type="InterPro" id="IPR004358">
    <property type="entry name" value="Sig_transdc_His_kin-like_C"/>
</dbReference>
<keyword evidence="8" id="KW-0902">Two-component regulatory system</keyword>
<dbReference type="InterPro" id="IPR003661">
    <property type="entry name" value="HisK_dim/P_dom"/>
</dbReference>
<dbReference type="Gene3D" id="1.10.287.130">
    <property type="match status" value="1"/>
</dbReference>
<keyword evidence="9" id="KW-1133">Transmembrane helix</keyword>
<dbReference type="Gene3D" id="3.30.565.10">
    <property type="entry name" value="Histidine kinase-like ATPase, C-terminal domain"/>
    <property type="match status" value="1"/>
</dbReference>
<evidence type="ECO:0000259" key="10">
    <source>
        <dbReference type="PROSITE" id="PS50109"/>
    </source>
</evidence>
<dbReference type="RefSeq" id="WP_013135134.1">
    <property type="nucleotide sequence ID" value="NC_014166.1"/>
</dbReference>
<keyword evidence="9" id="KW-0472">Membrane</keyword>
<dbReference type="KEGG" id="ant:Arnit_1331"/>
<dbReference type="CDD" id="cd00130">
    <property type="entry name" value="PAS"/>
    <property type="match status" value="1"/>
</dbReference>
<dbReference type="PRINTS" id="PR00344">
    <property type="entry name" value="BCTRLSENSOR"/>
</dbReference>
<dbReference type="Pfam" id="PF08269">
    <property type="entry name" value="dCache_2"/>
    <property type="match status" value="1"/>
</dbReference>
<dbReference type="SUPFAM" id="SSF55874">
    <property type="entry name" value="ATPase domain of HSP90 chaperone/DNA topoisomerase II/histidine kinase"/>
    <property type="match status" value="1"/>
</dbReference>
<dbReference type="OrthoDB" id="9799273at2"/>
<dbReference type="EC" id="2.7.13.3" evidence="2"/>
<dbReference type="HOGENOM" id="CLU_000445_133_1_7"/>
<dbReference type="AlphaFoldDB" id="D5V4T4"/>
<evidence type="ECO:0000256" key="2">
    <source>
        <dbReference type="ARBA" id="ARBA00012438"/>
    </source>
</evidence>
<keyword evidence="6 12" id="KW-0418">Kinase</keyword>
<dbReference type="InterPro" id="IPR000014">
    <property type="entry name" value="PAS"/>
</dbReference>
<dbReference type="InterPro" id="IPR004010">
    <property type="entry name" value="Double_Cache_2"/>
</dbReference>
<proteinExistence type="predicted"/>
<dbReference type="Proteomes" id="UP000000939">
    <property type="component" value="Chromosome"/>
</dbReference>
<feature type="transmembrane region" description="Helical" evidence="9">
    <location>
        <begin position="6"/>
        <end position="26"/>
    </location>
</feature>
<dbReference type="eggNOG" id="COG4564">
    <property type="taxonomic scope" value="Bacteria"/>
</dbReference>
<dbReference type="GO" id="GO:0005524">
    <property type="term" value="F:ATP binding"/>
    <property type="evidence" value="ECO:0007669"/>
    <property type="project" value="UniProtKB-KW"/>
</dbReference>
<dbReference type="STRING" id="572480.Arnit_1331"/>
<accession>D5V4T4</accession>
<dbReference type="InterPro" id="IPR035965">
    <property type="entry name" value="PAS-like_dom_sf"/>
</dbReference>
<evidence type="ECO:0000259" key="11">
    <source>
        <dbReference type="PROSITE" id="PS50112"/>
    </source>
</evidence>
<dbReference type="SUPFAM" id="SSF47384">
    <property type="entry name" value="Homodimeric domain of signal transducing histidine kinase"/>
    <property type="match status" value="1"/>
</dbReference>
<dbReference type="EMBL" id="CP001999">
    <property type="protein sequence ID" value="ADG92989.1"/>
    <property type="molecule type" value="Genomic_DNA"/>
</dbReference>
<dbReference type="PROSITE" id="PS50109">
    <property type="entry name" value="HIS_KIN"/>
    <property type="match status" value="1"/>
</dbReference>
<evidence type="ECO:0000256" key="4">
    <source>
        <dbReference type="ARBA" id="ARBA00022679"/>
    </source>
</evidence>
<dbReference type="NCBIfam" id="TIGR00229">
    <property type="entry name" value="sensory_box"/>
    <property type="match status" value="1"/>
</dbReference>
<keyword evidence="3" id="KW-0597">Phosphoprotein</keyword>
<feature type="domain" description="PAS" evidence="11">
    <location>
        <begin position="342"/>
        <end position="385"/>
    </location>
</feature>
<dbReference type="eggNOG" id="COG4191">
    <property type="taxonomic scope" value="Bacteria"/>
</dbReference>
<dbReference type="SUPFAM" id="SSF55785">
    <property type="entry name" value="PYP-like sensor domain (PAS domain)"/>
    <property type="match status" value="1"/>
</dbReference>
<keyword evidence="4" id="KW-0808">Transferase</keyword>
<dbReference type="Pfam" id="PF02518">
    <property type="entry name" value="HATPase_c"/>
    <property type="match status" value="1"/>
</dbReference>